<dbReference type="OrthoDB" id="5638726at2"/>
<dbReference type="PANTHER" id="PTHR30086">
    <property type="entry name" value="ARGININE EXPORTER PROTEIN ARGO"/>
    <property type="match status" value="1"/>
</dbReference>
<evidence type="ECO:0000256" key="7">
    <source>
        <dbReference type="SAM" id="Phobius"/>
    </source>
</evidence>
<keyword evidence="2" id="KW-1003">Cell membrane</keyword>
<evidence type="ECO:0000256" key="1">
    <source>
        <dbReference type="ARBA" id="ARBA00004651"/>
    </source>
</evidence>
<dbReference type="STRING" id="453304.ATC03_02790"/>
<proteinExistence type="predicted"/>
<keyword evidence="3 7" id="KW-0812">Transmembrane</keyword>
<dbReference type="EMBL" id="CP013979">
    <property type="protein sequence ID" value="ANJ25835.1"/>
    <property type="molecule type" value="Genomic_DNA"/>
</dbReference>
<evidence type="ECO:0000256" key="5">
    <source>
        <dbReference type="ARBA" id="ARBA00023136"/>
    </source>
</evidence>
<protein>
    <submittedName>
        <fullName evidence="8">Amino acid transporter</fullName>
    </submittedName>
</protein>
<keyword evidence="5 7" id="KW-0472">Membrane</keyword>
<dbReference type="GO" id="GO:0015171">
    <property type="term" value="F:amino acid transmembrane transporter activity"/>
    <property type="evidence" value="ECO:0007669"/>
    <property type="project" value="TreeGrafter"/>
</dbReference>
<gene>
    <name evidence="8" type="ORF">ATC03_02790</name>
</gene>
<dbReference type="KEGG" id="agy:ATC03_02790"/>
<evidence type="ECO:0000256" key="3">
    <source>
        <dbReference type="ARBA" id="ARBA00022692"/>
    </source>
</evidence>
<dbReference type="AlphaFoldDB" id="A0A191WC47"/>
<feature type="compositionally biased region" description="Low complexity" evidence="6">
    <location>
        <begin position="140"/>
        <end position="155"/>
    </location>
</feature>
<feature type="region of interest" description="Disordered" evidence="6">
    <location>
        <begin position="120"/>
        <end position="171"/>
    </location>
</feature>
<feature type="transmembrane region" description="Helical" evidence="7">
    <location>
        <begin position="176"/>
        <end position="195"/>
    </location>
</feature>
<dbReference type="PANTHER" id="PTHR30086:SF20">
    <property type="entry name" value="ARGININE EXPORTER PROTEIN ARGO-RELATED"/>
    <property type="match status" value="1"/>
</dbReference>
<evidence type="ECO:0000256" key="6">
    <source>
        <dbReference type="SAM" id="MobiDB-lite"/>
    </source>
</evidence>
<reference evidence="8 9" key="1">
    <citation type="journal article" date="2016" name="Int. J. Syst. Evol. Microbiol.">
        <title>Agromyces aureus sp. nov., isolated from the rhizosphere of Salix caprea L. grown in a heavy-metal-contaminated soil.</title>
        <authorList>
            <person name="Corretto E."/>
            <person name="Antonielli L."/>
            <person name="Sessitsch A."/>
            <person name="Compant S."/>
            <person name="Gorfer M."/>
            <person name="Kuffner M."/>
            <person name="Brader G."/>
        </authorList>
    </citation>
    <scope>NUCLEOTIDE SEQUENCE [LARGE SCALE GENOMIC DNA]</scope>
    <source>
        <strain evidence="8 9">AR33</strain>
    </source>
</reference>
<dbReference type="GO" id="GO:0005886">
    <property type="term" value="C:plasma membrane"/>
    <property type="evidence" value="ECO:0007669"/>
    <property type="project" value="UniProtKB-SubCell"/>
</dbReference>
<feature type="transmembrane region" description="Helical" evidence="7">
    <location>
        <begin position="72"/>
        <end position="89"/>
    </location>
</feature>
<comment type="subcellular location">
    <subcellularLocation>
        <location evidence="1">Cell membrane</location>
        <topology evidence="1">Multi-pass membrane protein</topology>
    </subcellularLocation>
</comment>
<accession>A0A191WC47</accession>
<feature type="transmembrane region" description="Helical" evidence="7">
    <location>
        <begin position="215"/>
        <end position="236"/>
    </location>
</feature>
<dbReference type="RefSeq" id="WP_067872852.1">
    <property type="nucleotide sequence ID" value="NZ_CP013979.1"/>
</dbReference>
<dbReference type="Proteomes" id="UP000078437">
    <property type="component" value="Chromosome"/>
</dbReference>
<sequence length="271" mass="27166">MPLSALLAGLGLGLSLIVAIGAQNLFVLRQGIRREHVFAVAAICALSDLALIMLGVSGVGAVLQAVPWLVEAVRWAGAAFLVVYGLLAAKRAIRPSGDALIAGERVEGVGSGVGVDVGEGTGSGADAAGGPGADGSGRDTSASVPGAAAASVTPTIERTGTVSPSRTASPTRAGRTTLAAAVLTCLALTWLNPHVYLDTVFLLGSIANTHGDDRWAFAAGAGLASIAWFFGLAYGSRLLGGVLASPRAWRVLDGVIAVVMIGLGVMLVLPH</sequence>
<name>A0A191WC47_9MICO</name>
<evidence type="ECO:0000256" key="4">
    <source>
        <dbReference type="ARBA" id="ARBA00022989"/>
    </source>
</evidence>
<reference evidence="9" key="2">
    <citation type="submission" date="2016-01" db="EMBL/GenBank/DDBJ databases">
        <title>Complete genome sequence of Agromyces aureus AR33T and comparison with related organisms.</title>
        <authorList>
            <person name="Corretto E."/>
            <person name="Antonielli L."/>
            <person name="Sessitsch A."/>
            <person name="Brader G."/>
        </authorList>
    </citation>
    <scope>NUCLEOTIDE SEQUENCE [LARGE SCALE GENOMIC DNA]</scope>
    <source>
        <strain evidence="9">AR33</strain>
    </source>
</reference>
<keyword evidence="4 7" id="KW-1133">Transmembrane helix</keyword>
<feature type="transmembrane region" description="Helical" evidence="7">
    <location>
        <begin position="248"/>
        <end position="269"/>
    </location>
</feature>
<dbReference type="InterPro" id="IPR001123">
    <property type="entry name" value="LeuE-type"/>
</dbReference>
<keyword evidence="9" id="KW-1185">Reference proteome</keyword>
<feature type="transmembrane region" description="Helical" evidence="7">
    <location>
        <begin position="6"/>
        <end position="26"/>
    </location>
</feature>
<evidence type="ECO:0000313" key="8">
    <source>
        <dbReference type="EMBL" id="ANJ25835.1"/>
    </source>
</evidence>
<organism evidence="8 9">
    <name type="scientific">Agromyces aureus</name>
    <dbReference type="NCBI Taxonomy" id="453304"/>
    <lineage>
        <taxon>Bacteria</taxon>
        <taxon>Bacillati</taxon>
        <taxon>Actinomycetota</taxon>
        <taxon>Actinomycetes</taxon>
        <taxon>Micrococcales</taxon>
        <taxon>Microbacteriaceae</taxon>
        <taxon>Agromyces</taxon>
    </lineage>
</organism>
<feature type="compositionally biased region" description="Gly residues" evidence="6">
    <location>
        <begin position="120"/>
        <end position="135"/>
    </location>
</feature>
<feature type="transmembrane region" description="Helical" evidence="7">
    <location>
        <begin position="38"/>
        <end position="66"/>
    </location>
</feature>
<feature type="compositionally biased region" description="Polar residues" evidence="6">
    <location>
        <begin position="156"/>
        <end position="170"/>
    </location>
</feature>
<evidence type="ECO:0000256" key="2">
    <source>
        <dbReference type="ARBA" id="ARBA00022475"/>
    </source>
</evidence>
<dbReference type="Pfam" id="PF01810">
    <property type="entry name" value="LysE"/>
    <property type="match status" value="1"/>
</dbReference>
<evidence type="ECO:0000313" key="9">
    <source>
        <dbReference type="Proteomes" id="UP000078437"/>
    </source>
</evidence>